<organism evidence="6 7">
    <name type="scientific">Acaulospora morrowiae</name>
    <dbReference type="NCBI Taxonomy" id="94023"/>
    <lineage>
        <taxon>Eukaryota</taxon>
        <taxon>Fungi</taxon>
        <taxon>Fungi incertae sedis</taxon>
        <taxon>Mucoromycota</taxon>
        <taxon>Glomeromycotina</taxon>
        <taxon>Glomeromycetes</taxon>
        <taxon>Diversisporales</taxon>
        <taxon>Acaulosporaceae</taxon>
        <taxon>Acaulospora</taxon>
    </lineage>
</organism>
<feature type="compositionally biased region" description="Polar residues" evidence="4">
    <location>
        <begin position="36"/>
        <end position="45"/>
    </location>
</feature>
<keyword evidence="7" id="KW-1185">Reference proteome</keyword>
<evidence type="ECO:0000256" key="1">
    <source>
        <dbReference type="ARBA" id="ARBA00022679"/>
    </source>
</evidence>
<dbReference type="GO" id="GO:0043161">
    <property type="term" value="P:proteasome-mediated ubiquitin-dependent protein catabolic process"/>
    <property type="evidence" value="ECO:0007669"/>
    <property type="project" value="TreeGrafter"/>
</dbReference>
<feature type="region of interest" description="Disordered" evidence="4">
    <location>
        <begin position="1"/>
        <end position="63"/>
    </location>
</feature>
<comment type="caution">
    <text evidence="6">The sequence shown here is derived from an EMBL/GenBank/DDBJ whole genome shotgun (WGS) entry which is preliminary data.</text>
</comment>
<dbReference type="GO" id="GO:0061630">
    <property type="term" value="F:ubiquitin protein ligase activity"/>
    <property type="evidence" value="ECO:0007669"/>
    <property type="project" value="InterPro"/>
</dbReference>
<name>A0A9N9FUV1_9GLOM</name>
<feature type="compositionally biased region" description="Polar residues" evidence="4">
    <location>
        <begin position="451"/>
        <end position="471"/>
    </location>
</feature>
<feature type="compositionally biased region" description="Polar residues" evidence="4">
    <location>
        <begin position="1"/>
        <end position="29"/>
    </location>
</feature>
<evidence type="ECO:0000313" key="6">
    <source>
        <dbReference type="EMBL" id="CAG8557916.1"/>
    </source>
</evidence>
<sequence length="1053" mass="120690">MSSTNHPRPSNSARQTRQNISIRQPSQIDPSRRHTNIVQRQQSGEINNPRPPLPNIPSIPRVQNPIIRPPLQVTASRHISEINFRQATQALSHGLSSEPTIQRHQNHHQRPSAQVIDPATFSTETGNTLFPLPDQGSMKQKHLHDKSSRKILFAKNKKASTEQSTLLEILKCISENLENDYNSQIRELENLLKSNSKEVTYHRLVNYDLLNKLSASLTDDSKRAIFVNVFIKPLVISDDDPKRSPFGKLIESVVEELENHVIYPEAPRPTKDHLKPIIEHKLRIKFVSMDSNEKFVEKVKPYTCFNEFVTRLERLINRTESRNPGTDRRRDISTSFESHISSLARRQIFISSSDLFIDEPDLFADMPHRTEIGGPPQRIRLSTVLTSMQIDEERESDVEDGSENSSISLIQRRLAQSTSVSQNQESRNNNGANEYGSEGNESASEEGESIVSFQSSSVNPQISSTGPTNIDNIGAVEQSEEELENTTHASSSAQPDWHMEFYMDGECLNSEFTIYSAIYRHLLRKQQERLTPEFWNGEFLSSEYEVQFKKVKSTTLPSQAQNTSDELEIADAAKDILKFMDRLHLLYEETVSASKYDPRLFLCQAVDKLIVPLLRDPLSVLTKTFPDFHLKICTRYRFLMSAKRRHEFFLAKTFGLRDFKKFDLSDEEKRLISPVVPEQKRVSGLSKPDLFRWFCKNFPQFATTESILKVTFTGERGVGEGVAREFYAVMSLEFSQVSRKMWLHDSEAGSEDIWIKNINGLYPALMDEKMAENEEGKEILLNFRLLGQFVAKAIVDGRVVDLPFNKIFVDLLLHPNYVYKSLNTDNHDLSAMVEAIQSVYPSFGKTLQNLYANPELVGNSCIPYDIPVGRPTKSEIEHGSDIQFVTGQNINEYILACKDWIFDRGVHRQIEAFKDGFNRVFSFESLREYSSIEFAQLILFQVDEDWSIETVRKHVKLLDASSANEVDKVIQIMSKFDSEDKKRFLRFVTGSPKLPIGGFQALEFKISTREKNSYPQGRTCFNTFMVPRDNPEEELTQKIKLVIEKCNDEIDRD</sequence>
<evidence type="ECO:0000256" key="2">
    <source>
        <dbReference type="ARBA" id="ARBA00022786"/>
    </source>
</evidence>
<dbReference type="Gene3D" id="3.30.2160.10">
    <property type="entry name" value="Hect, E3 ligase catalytic domain"/>
    <property type="match status" value="1"/>
</dbReference>
<dbReference type="Pfam" id="PF00632">
    <property type="entry name" value="HECT"/>
    <property type="match status" value="1"/>
</dbReference>
<feature type="domain" description="HECT" evidence="5">
    <location>
        <begin position="708"/>
        <end position="1053"/>
    </location>
</feature>
<dbReference type="InterPro" id="IPR000569">
    <property type="entry name" value="HECT_dom"/>
</dbReference>
<dbReference type="InterPro" id="IPR035983">
    <property type="entry name" value="Hect_E3_ubiquitin_ligase"/>
</dbReference>
<dbReference type="Gene3D" id="3.90.1750.10">
    <property type="entry name" value="Hect, E3 ligase catalytic domains"/>
    <property type="match status" value="1"/>
</dbReference>
<proteinExistence type="predicted"/>
<dbReference type="Proteomes" id="UP000789342">
    <property type="component" value="Unassembled WGS sequence"/>
</dbReference>
<dbReference type="PANTHER" id="PTHR45670:SF1">
    <property type="entry name" value="E3 UBIQUITIN-PROTEIN LIGASE HECTD1"/>
    <property type="match status" value="1"/>
</dbReference>
<dbReference type="PROSITE" id="PS50237">
    <property type="entry name" value="HECT"/>
    <property type="match status" value="1"/>
</dbReference>
<evidence type="ECO:0000256" key="3">
    <source>
        <dbReference type="PROSITE-ProRule" id="PRU00104"/>
    </source>
</evidence>
<feature type="compositionally biased region" description="Polar residues" evidence="4">
    <location>
        <begin position="91"/>
        <end position="103"/>
    </location>
</feature>
<keyword evidence="2 3" id="KW-0833">Ubl conjugation pathway</keyword>
<feature type="active site" description="Glycyl thioester intermediate" evidence="3">
    <location>
        <position position="1020"/>
    </location>
</feature>
<dbReference type="InterPro" id="IPR045322">
    <property type="entry name" value="HECTD1/TRIP12-like"/>
</dbReference>
<feature type="compositionally biased region" description="Polar residues" evidence="4">
    <location>
        <begin position="414"/>
        <end position="432"/>
    </location>
</feature>
<feature type="region of interest" description="Disordered" evidence="4">
    <location>
        <begin position="91"/>
        <end position="111"/>
    </location>
</feature>
<dbReference type="EMBL" id="CAJVPV010003700">
    <property type="protein sequence ID" value="CAG8557916.1"/>
    <property type="molecule type" value="Genomic_DNA"/>
</dbReference>
<protein>
    <submittedName>
        <fullName evidence="6">4353_t:CDS:1</fullName>
    </submittedName>
</protein>
<keyword evidence="1" id="KW-0808">Transferase</keyword>
<accession>A0A9N9FUV1</accession>
<evidence type="ECO:0000259" key="5">
    <source>
        <dbReference type="PROSITE" id="PS50237"/>
    </source>
</evidence>
<dbReference type="SUPFAM" id="SSF56204">
    <property type="entry name" value="Hect, E3 ligase catalytic domain"/>
    <property type="match status" value="1"/>
</dbReference>
<evidence type="ECO:0000256" key="4">
    <source>
        <dbReference type="SAM" id="MobiDB-lite"/>
    </source>
</evidence>
<dbReference type="AlphaFoldDB" id="A0A9N9FUV1"/>
<dbReference type="OrthoDB" id="423283at2759"/>
<dbReference type="SMART" id="SM00119">
    <property type="entry name" value="HECTc"/>
    <property type="match status" value="1"/>
</dbReference>
<evidence type="ECO:0000313" key="7">
    <source>
        <dbReference type="Proteomes" id="UP000789342"/>
    </source>
</evidence>
<feature type="region of interest" description="Disordered" evidence="4">
    <location>
        <begin position="414"/>
        <end position="472"/>
    </location>
</feature>
<gene>
    <name evidence="6" type="ORF">AMORRO_LOCUS5880</name>
</gene>
<dbReference type="Gene3D" id="3.30.2410.10">
    <property type="entry name" value="Hect, E3 ligase catalytic domain"/>
    <property type="match status" value="1"/>
</dbReference>
<dbReference type="PANTHER" id="PTHR45670">
    <property type="entry name" value="E3 UBIQUITIN-PROTEIN LIGASE TRIP12"/>
    <property type="match status" value="1"/>
</dbReference>
<dbReference type="GO" id="GO:0000209">
    <property type="term" value="P:protein polyubiquitination"/>
    <property type="evidence" value="ECO:0007669"/>
    <property type="project" value="TreeGrafter"/>
</dbReference>
<reference evidence="6" key="1">
    <citation type="submission" date="2021-06" db="EMBL/GenBank/DDBJ databases">
        <authorList>
            <person name="Kallberg Y."/>
            <person name="Tangrot J."/>
            <person name="Rosling A."/>
        </authorList>
    </citation>
    <scope>NUCLEOTIDE SEQUENCE</scope>
    <source>
        <strain evidence="6">CL551</strain>
    </source>
</reference>